<dbReference type="Gene3D" id="1.10.3210.10">
    <property type="entry name" value="Hypothetical protein af1432"/>
    <property type="match status" value="1"/>
</dbReference>
<dbReference type="RefSeq" id="WP_250860077.1">
    <property type="nucleotide sequence ID" value="NZ_JAGSOJ010000003.1"/>
</dbReference>
<sequence>MELTVEKARELLEEGSILNPGQWVEHCINAGLAARNIAKECKDLDENKAQAYAMIHDIGRRVGRTGMRHALDGYNYLSKLGYEGAARICLTHSHPTGDMMDGCGEWDCDEEEIKFVREFLNKKKFDDYDLLCQLADALALDGGFLLIEKRLVGVSMRHGFNEYTLKKWKKIFENKEYFEKKIGKSIYDVLPGVKENTFNSENY</sequence>
<feature type="domain" description="HD" evidence="1">
    <location>
        <begin position="24"/>
        <end position="139"/>
    </location>
</feature>
<dbReference type="AlphaFoldDB" id="A0A9J6P2X5"/>
<reference evidence="2" key="2">
    <citation type="submission" date="2021-04" db="EMBL/GenBank/DDBJ databases">
        <authorList>
            <person name="Dong X."/>
        </authorList>
    </citation>
    <scope>NUCLEOTIDE SEQUENCE</scope>
    <source>
        <strain evidence="2">ZWT</strain>
    </source>
</reference>
<dbReference type="SUPFAM" id="SSF109604">
    <property type="entry name" value="HD-domain/PDEase-like"/>
    <property type="match status" value="1"/>
</dbReference>
<protein>
    <submittedName>
        <fullName evidence="2">HD domain-containing protein</fullName>
    </submittedName>
</protein>
<dbReference type="Proteomes" id="UP001056429">
    <property type="component" value="Unassembled WGS sequence"/>
</dbReference>
<dbReference type="Pfam" id="PF01966">
    <property type="entry name" value="HD"/>
    <property type="match status" value="1"/>
</dbReference>
<dbReference type="InterPro" id="IPR006674">
    <property type="entry name" value="HD_domain"/>
</dbReference>
<evidence type="ECO:0000259" key="1">
    <source>
        <dbReference type="Pfam" id="PF01966"/>
    </source>
</evidence>
<name>A0A9J6P2X5_9CLOT</name>
<evidence type="ECO:0000313" key="3">
    <source>
        <dbReference type="Proteomes" id="UP001056429"/>
    </source>
</evidence>
<accession>A0A9J6P2X5</accession>
<comment type="caution">
    <text evidence="2">The sequence shown here is derived from an EMBL/GenBank/DDBJ whole genome shotgun (WGS) entry which is preliminary data.</text>
</comment>
<reference evidence="2" key="1">
    <citation type="journal article" date="2021" name="mSystems">
        <title>Bacteria and Archaea Synergistically Convert Glycine Betaine to Biogenic Methane in the Formosa Cold Seep of the South China Sea.</title>
        <authorList>
            <person name="Li L."/>
            <person name="Zhang W."/>
            <person name="Zhang S."/>
            <person name="Song L."/>
            <person name="Sun Q."/>
            <person name="Zhang H."/>
            <person name="Xiang H."/>
            <person name="Dong X."/>
        </authorList>
    </citation>
    <scope>NUCLEOTIDE SEQUENCE</scope>
    <source>
        <strain evidence="2">ZWT</strain>
    </source>
</reference>
<gene>
    <name evidence="2" type="ORF">KDK92_14645</name>
</gene>
<dbReference type="EMBL" id="JAGSOJ010000003">
    <property type="protein sequence ID" value="MCM1990967.1"/>
    <property type="molecule type" value="Genomic_DNA"/>
</dbReference>
<proteinExistence type="predicted"/>
<evidence type="ECO:0000313" key="2">
    <source>
        <dbReference type="EMBL" id="MCM1990967.1"/>
    </source>
</evidence>
<keyword evidence="3" id="KW-1185">Reference proteome</keyword>
<organism evidence="2 3">
    <name type="scientific">Oceanirhabdus seepicola</name>
    <dbReference type="NCBI Taxonomy" id="2828781"/>
    <lineage>
        <taxon>Bacteria</taxon>
        <taxon>Bacillati</taxon>
        <taxon>Bacillota</taxon>
        <taxon>Clostridia</taxon>
        <taxon>Eubacteriales</taxon>
        <taxon>Clostridiaceae</taxon>
        <taxon>Oceanirhabdus</taxon>
    </lineage>
</organism>